<dbReference type="PANTHER" id="PTHR36571:SF1">
    <property type="entry name" value="PROTEIN YGIW"/>
    <property type="match status" value="1"/>
</dbReference>
<reference evidence="3 4" key="1">
    <citation type="submission" date="2024-03" db="EMBL/GenBank/DDBJ databases">
        <title>Complete genome of BD2.</title>
        <authorList>
            <person name="Cao G."/>
        </authorList>
    </citation>
    <scope>NUCLEOTIDE SEQUENCE [LARGE SCALE GENOMIC DNA]</scope>
    <source>
        <strain evidence="3 4">BD2</strain>
    </source>
</reference>
<keyword evidence="4" id="KW-1185">Reference proteome</keyword>
<dbReference type="InterPro" id="IPR005220">
    <property type="entry name" value="CarO-like"/>
</dbReference>
<evidence type="ECO:0000256" key="1">
    <source>
        <dbReference type="ARBA" id="ARBA00022729"/>
    </source>
</evidence>
<organism evidence="3 4">
    <name type="scientific">Ectopseudomonas mendocina</name>
    <name type="common">Pseudomonas mendocina</name>
    <dbReference type="NCBI Taxonomy" id="300"/>
    <lineage>
        <taxon>Bacteria</taxon>
        <taxon>Pseudomonadati</taxon>
        <taxon>Pseudomonadota</taxon>
        <taxon>Gammaproteobacteria</taxon>
        <taxon>Pseudomonadales</taxon>
        <taxon>Pseudomonadaceae</taxon>
        <taxon>Ectopseudomonas</taxon>
    </lineage>
</organism>
<accession>A0ABZ2RFH6</accession>
<dbReference type="EMBL" id="CP148074">
    <property type="protein sequence ID" value="WXL25727.1"/>
    <property type="molecule type" value="Genomic_DNA"/>
</dbReference>
<sequence>MKRFALVLLAPLFSTAALAANGYSGPGTQAAGGYTGPGAQATITTVAEALKAGDDTPVVLQGQITKRLHDEMYEFKDATGTIEVEIDDELWPAQAVSETATVKLSGEVDRDLTSREIDVEYLEVVK</sequence>
<evidence type="ECO:0000256" key="2">
    <source>
        <dbReference type="SAM" id="SignalP"/>
    </source>
</evidence>
<feature type="signal peptide" evidence="2">
    <location>
        <begin position="1"/>
        <end position="19"/>
    </location>
</feature>
<dbReference type="SUPFAM" id="SSF101756">
    <property type="entry name" value="Hypothetical protein YgiW"/>
    <property type="match status" value="1"/>
</dbReference>
<dbReference type="NCBIfam" id="NF033674">
    <property type="entry name" value="stress_OB_fold"/>
    <property type="match status" value="1"/>
</dbReference>
<protein>
    <submittedName>
        <fullName evidence="3">NirD/YgiW/YdeI family stress tolerance protein</fullName>
    </submittedName>
</protein>
<dbReference type="Proteomes" id="UP001476583">
    <property type="component" value="Chromosome"/>
</dbReference>
<dbReference type="InterPro" id="IPR036700">
    <property type="entry name" value="BOBF_sf"/>
</dbReference>
<feature type="chain" id="PRO_5047471896" evidence="2">
    <location>
        <begin position="20"/>
        <end position="126"/>
    </location>
</feature>
<evidence type="ECO:0000313" key="4">
    <source>
        <dbReference type="Proteomes" id="UP001476583"/>
    </source>
</evidence>
<dbReference type="Gene3D" id="2.40.50.200">
    <property type="entry name" value="Bacterial OB-fold"/>
    <property type="match status" value="1"/>
</dbReference>
<name>A0ABZ2RFH6_ECTME</name>
<evidence type="ECO:0000313" key="3">
    <source>
        <dbReference type="EMBL" id="WXL25727.1"/>
    </source>
</evidence>
<proteinExistence type="predicted"/>
<dbReference type="PANTHER" id="PTHR36571">
    <property type="entry name" value="PROTEIN YGIW"/>
    <property type="match status" value="1"/>
</dbReference>
<dbReference type="Pfam" id="PF04076">
    <property type="entry name" value="BOF"/>
    <property type="match status" value="1"/>
</dbReference>
<gene>
    <name evidence="3" type="ORF">WG219_20925</name>
</gene>
<keyword evidence="1 2" id="KW-0732">Signal</keyword>